<name>A1ZU01_MICM2</name>
<reference evidence="1 2" key="1">
    <citation type="submission" date="2007-01" db="EMBL/GenBank/DDBJ databases">
        <authorList>
            <person name="Haygood M."/>
            <person name="Podell S."/>
            <person name="Anderson C."/>
            <person name="Hopkinson B."/>
            <person name="Roe K."/>
            <person name="Barbeau K."/>
            <person name="Gaasterland T."/>
            <person name="Ferriera S."/>
            <person name="Johnson J."/>
            <person name="Kravitz S."/>
            <person name="Beeson K."/>
            <person name="Sutton G."/>
            <person name="Rogers Y.-H."/>
            <person name="Friedman R."/>
            <person name="Frazier M."/>
            <person name="Venter J.C."/>
        </authorList>
    </citation>
    <scope>NUCLEOTIDE SEQUENCE [LARGE SCALE GENOMIC DNA]</scope>
    <source>
        <strain evidence="1 2">ATCC 23134</strain>
    </source>
</reference>
<proteinExistence type="predicted"/>
<keyword evidence="1" id="KW-0808">Transferase</keyword>
<dbReference type="GO" id="GO:0032259">
    <property type="term" value="P:methylation"/>
    <property type="evidence" value="ECO:0007669"/>
    <property type="project" value="UniProtKB-KW"/>
</dbReference>
<dbReference type="EMBL" id="AAWS01000038">
    <property type="protein sequence ID" value="EAY26114.1"/>
    <property type="molecule type" value="Genomic_DNA"/>
</dbReference>
<dbReference type="InterPro" id="IPR029063">
    <property type="entry name" value="SAM-dependent_MTases_sf"/>
</dbReference>
<dbReference type="SUPFAM" id="SSF53335">
    <property type="entry name" value="S-adenosyl-L-methionine-dependent methyltransferases"/>
    <property type="match status" value="1"/>
</dbReference>
<evidence type="ECO:0000313" key="2">
    <source>
        <dbReference type="Proteomes" id="UP000004095"/>
    </source>
</evidence>
<dbReference type="AlphaFoldDB" id="A1ZU01"/>
<sequence>MRGLKNIVWKLLNFIGVGGAINLHLQSGLKDDGWFVSYHKKQSVDKNSKPIPWLNYPFIKFLETRLNKDMDIFEFGCGNSTIWYAQRVKRVTSVEHHEGWFNQIKAQIPQNAQLMLKKLEDDDSYEKSVRTSGDKYQVIIVDGRKRNESIKESLHSIADNGIIILDNSERDNYTSGKMTLTANGFKEIAFWGIAPSAAHNTCTSLFYRPNNCFNI</sequence>
<dbReference type="Gene3D" id="3.40.50.150">
    <property type="entry name" value="Vaccinia Virus protein VP39"/>
    <property type="match status" value="1"/>
</dbReference>
<gene>
    <name evidence="1" type="ORF">M23134_05987</name>
</gene>
<dbReference type="OrthoDB" id="938855at2"/>
<protein>
    <submittedName>
        <fullName evidence="1">Pcmt-protein-L-isoaspartate(D-aspartate) o-methyltransferase, putative</fullName>
    </submittedName>
</protein>
<dbReference type="Proteomes" id="UP000004095">
    <property type="component" value="Unassembled WGS sequence"/>
</dbReference>
<dbReference type="eggNOG" id="COG4122">
    <property type="taxonomic scope" value="Bacteria"/>
</dbReference>
<keyword evidence="1" id="KW-0489">Methyltransferase</keyword>
<organism evidence="1 2">
    <name type="scientific">Microscilla marina ATCC 23134</name>
    <dbReference type="NCBI Taxonomy" id="313606"/>
    <lineage>
        <taxon>Bacteria</taxon>
        <taxon>Pseudomonadati</taxon>
        <taxon>Bacteroidota</taxon>
        <taxon>Cytophagia</taxon>
        <taxon>Cytophagales</taxon>
        <taxon>Microscillaceae</taxon>
        <taxon>Microscilla</taxon>
    </lineage>
</organism>
<accession>A1ZU01</accession>
<dbReference type="GO" id="GO:0008168">
    <property type="term" value="F:methyltransferase activity"/>
    <property type="evidence" value="ECO:0007669"/>
    <property type="project" value="UniProtKB-KW"/>
</dbReference>
<comment type="caution">
    <text evidence="1">The sequence shown here is derived from an EMBL/GenBank/DDBJ whole genome shotgun (WGS) entry which is preliminary data.</text>
</comment>
<dbReference type="RefSeq" id="WP_002701512.1">
    <property type="nucleotide sequence ID" value="NZ_AAWS01000038.1"/>
</dbReference>
<evidence type="ECO:0000313" key="1">
    <source>
        <dbReference type="EMBL" id="EAY26114.1"/>
    </source>
</evidence>
<keyword evidence="2" id="KW-1185">Reference proteome</keyword>